<feature type="region of interest" description="Disordered" evidence="1">
    <location>
        <begin position="1"/>
        <end position="34"/>
    </location>
</feature>
<proteinExistence type="predicted"/>
<dbReference type="AlphaFoldDB" id="A0A1H3G5J3"/>
<gene>
    <name evidence="2" type="ORF">SAMN04488238_1652</name>
</gene>
<keyword evidence="3" id="KW-1185">Reference proteome</keyword>
<evidence type="ECO:0000313" key="3">
    <source>
        <dbReference type="Proteomes" id="UP000198539"/>
    </source>
</evidence>
<dbReference type="RefSeq" id="WP_092893014.1">
    <property type="nucleotide sequence ID" value="NZ_CP061498.1"/>
</dbReference>
<protein>
    <submittedName>
        <fullName evidence="2">Uncharacterized protein</fullName>
    </submittedName>
</protein>
<reference evidence="2 3" key="1">
    <citation type="submission" date="2016-10" db="EMBL/GenBank/DDBJ databases">
        <authorList>
            <person name="de Groot N.N."/>
        </authorList>
    </citation>
    <scope>NUCLEOTIDE SEQUENCE [LARGE SCALE GENOMIC DNA]</scope>
    <source>
        <strain evidence="2 3">CGMCC 1.8894</strain>
    </source>
</reference>
<accession>A0A1H3G5J3</accession>
<sequence length="67" mass="7270">MARDRRSHVRKQEALSAAPVPVDASSNLPLAKNRSAPHPCLVEIVRLLARQTAKADVAAQRANDSED</sequence>
<evidence type="ECO:0000313" key="2">
    <source>
        <dbReference type="EMBL" id="SDX98307.1"/>
    </source>
</evidence>
<dbReference type="Proteomes" id="UP000198539">
    <property type="component" value="Unassembled WGS sequence"/>
</dbReference>
<name>A0A1H3G5J3_9RHOB</name>
<organism evidence="2 3">
    <name type="scientific">Roseicitreum antarcticum</name>
    <dbReference type="NCBI Taxonomy" id="564137"/>
    <lineage>
        <taxon>Bacteria</taxon>
        <taxon>Pseudomonadati</taxon>
        <taxon>Pseudomonadota</taxon>
        <taxon>Alphaproteobacteria</taxon>
        <taxon>Rhodobacterales</taxon>
        <taxon>Paracoccaceae</taxon>
        <taxon>Roseicitreum</taxon>
    </lineage>
</organism>
<evidence type="ECO:0000256" key="1">
    <source>
        <dbReference type="SAM" id="MobiDB-lite"/>
    </source>
</evidence>
<dbReference type="EMBL" id="FNOM01000065">
    <property type="protein sequence ID" value="SDX98307.1"/>
    <property type="molecule type" value="Genomic_DNA"/>
</dbReference>